<dbReference type="EMBL" id="BSOH01000003">
    <property type="protein sequence ID" value="GLR16047.1"/>
    <property type="molecule type" value="Genomic_DNA"/>
</dbReference>
<dbReference type="Proteomes" id="UP001156666">
    <property type="component" value="Unassembled WGS sequence"/>
</dbReference>
<evidence type="ECO:0000259" key="1">
    <source>
        <dbReference type="SMART" id="SM00829"/>
    </source>
</evidence>
<keyword evidence="3" id="KW-1185">Reference proteome</keyword>
<dbReference type="CDD" id="cd08267">
    <property type="entry name" value="MDR1"/>
    <property type="match status" value="1"/>
</dbReference>
<dbReference type="GO" id="GO:0016491">
    <property type="term" value="F:oxidoreductase activity"/>
    <property type="evidence" value="ECO:0007669"/>
    <property type="project" value="InterPro"/>
</dbReference>
<gene>
    <name evidence="2" type="ORF">GCM10007940_06620</name>
</gene>
<comment type="caution">
    <text evidence="2">The sequence shown here is derived from an EMBL/GenBank/DDBJ whole genome shotgun (WGS) entry which is preliminary data.</text>
</comment>
<proteinExistence type="predicted"/>
<dbReference type="PANTHER" id="PTHR44013:SF1">
    <property type="entry name" value="ZINC-TYPE ALCOHOL DEHYDROGENASE-LIKE PROTEIN C16A3.02C"/>
    <property type="match status" value="1"/>
</dbReference>
<dbReference type="InterPro" id="IPR011032">
    <property type="entry name" value="GroES-like_sf"/>
</dbReference>
<evidence type="ECO:0000313" key="2">
    <source>
        <dbReference type="EMBL" id="GLR16047.1"/>
    </source>
</evidence>
<dbReference type="PANTHER" id="PTHR44013">
    <property type="entry name" value="ZINC-TYPE ALCOHOL DEHYDROGENASE-LIKE PROTEIN C16A3.02C"/>
    <property type="match status" value="1"/>
</dbReference>
<accession>A0AA37WDH4</accession>
<evidence type="ECO:0000313" key="3">
    <source>
        <dbReference type="Proteomes" id="UP001156666"/>
    </source>
</evidence>
<sequence>MKATYHSKYGSSEIISVVELPKPKPSKKKILIKVICTTVNRTDVAMTTGKPYINRMVAGFPNPKKKTPGTDFSGIVVEIGPEVSRFKIGDHVFGFDDSIISSQAEYLLLKEDGKITFKPENVSFETAAASCEGPHYAINMLSYIDVKPGDKVLVNGATGGIGSALIQLLKNKGAHVTAVINTKNIPLINSYGVDEIIDYLKEDFTQQQIEYKYILDAVGKSSFKSCKSILASDGRYISSELGNNSINLWLALTNKRVSFPIPKNKLKTLEIMKNLLSEGKYKPIIDRRYPLENIMDAYQYVASGQKTGNVVINIGEVN</sequence>
<dbReference type="InterPro" id="IPR020843">
    <property type="entry name" value="ER"/>
</dbReference>
<dbReference type="SMART" id="SM00829">
    <property type="entry name" value="PKS_ER"/>
    <property type="match status" value="1"/>
</dbReference>
<dbReference type="AlphaFoldDB" id="A0AA37WDH4"/>
<dbReference type="SUPFAM" id="SSF51735">
    <property type="entry name" value="NAD(P)-binding Rossmann-fold domains"/>
    <property type="match status" value="1"/>
</dbReference>
<dbReference type="RefSeq" id="WP_235294690.1">
    <property type="nucleotide sequence ID" value="NZ_BSOH01000003.1"/>
</dbReference>
<reference evidence="2" key="1">
    <citation type="journal article" date="2014" name="Int. J. Syst. Evol. Microbiol.">
        <title>Complete genome sequence of Corynebacterium casei LMG S-19264T (=DSM 44701T), isolated from a smear-ripened cheese.</title>
        <authorList>
            <consortium name="US DOE Joint Genome Institute (JGI-PGF)"/>
            <person name="Walter F."/>
            <person name="Albersmeier A."/>
            <person name="Kalinowski J."/>
            <person name="Ruckert C."/>
        </authorList>
    </citation>
    <scope>NUCLEOTIDE SEQUENCE</scope>
    <source>
        <strain evidence="2">NBRC 108769</strain>
    </source>
</reference>
<reference evidence="2" key="2">
    <citation type="submission" date="2023-01" db="EMBL/GenBank/DDBJ databases">
        <title>Draft genome sequence of Portibacter lacus strain NBRC 108769.</title>
        <authorList>
            <person name="Sun Q."/>
            <person name="Mori K."/>
        </authorList>
    </citation>
    <scope>NUCLEOTIDE SEQUENCE</scope>
    <source>
        <strain evidence="2">NBRC 108769</strain>
    </source>
</reference>
<organism evidence="2 3">
    <name type="scientific">Portibacter lacus</name>
    <dbReference type="NCBI Taxonomy" id="1099794"/>
    <lineage>
        <taxon>Bacteria</taxon>
        <taxon>Pseudomonadati</taxon>
        <taxon>Bacteroidota</taxon>
        <taxon>Saprospiria</taxon>
        <taxon>Saprospirales</taxon>
        <taxon>Haliscomenobacteraceae</taxon>
        <taxon>Portibacter</taxon>
    </lineage>
</organism>
<dbReference type="InterPro" id="IPR036291">
    <property type="entry name" value="NAD(P)-bd_dom_sf"/>
</dbReference>
<dbReference type="Pfam" id="PF13602">
    <property type="entry name" value="ADH_zinc_N_2"/>
    <property type="match status" value="1"/>
</dbReference>
<dbReference type="InterPro" id="IPR013154">
    <property type="entry name" value="ADH-like_N"/>
</dbReference>
<dbReference type="Pfam" id="PF08240">
    <property type="entry name" value="ADH_N"/>
    <property type="match status" value="1"/>
</dbReference>
<dbReference type="SUPFAM" id="SSF50129">
    <property type="entry name" value="GroES-like"/>
    <property type="match status" value="1"/>
</dbReference>
<protein>
    <submittedName>
        <fullName evidence="2">NADPH:quinone oxidoreductase</fullName>
    </submittedName>
</protein>
<dbReference type="Gene3D" id="3.40.50.720">
    <property type="entry name" value="NAD(P)-binding Rossmann-like Domain"/>
    <property type="match status" value="1"/>
</dbReference>
<feature type="domain" description="Enoyl reductase (ER)" evidence="1">
    <location>
        <begin position="10"/>
        <end position="312"/>
    </location>
</feature>
<dbReference type="Gene3D" id="3.90.180.10">
    <property type="entry name" value="Medium-chain alcohol dehydrogenases, catalytic domain"/>
    <property type="match status" value="1"/>
</dbReference>
<dbReference type="InterPro" id="IPR052733">
    <property type="entry name" value="Chloroplast_QOR"/>
</dbReference>
<name>A0AA37WDH4_9BACT</name>